<comment type="similarity">
    <text evidence="1">Belongs to the GMC oxidoreductase family.</text>
</comment>
<dbReference type="Pfam" id="PF00732">
    <property type="entry name" value="GMC_oxred_N"/>
    <property type="match status" value="1"/>
</dbReference>
<dbReference type="Pfam" id="PF05199">
    <property type="entry name" value="GMC_oxred_C"/>
    <property type="match status" value="1"/>
</dbReference>
<dbReference type="EMBL" id="JAGPYM010000005">
    <property type="protein sequence ID" value="KAH6894526.1"/>
    <property type="molecule type" value="Genomic_DNA"/>
</dbReference>
<dbReference type="AlphaFoldDB" id="A0A9P9AQ81"/>
<dbReference type="GO" id="GO:0016614">
    <property type="term" value="F:oxidoreductase activity, acting on CH-OH group of donors"/>
    <property type="evidence" value="ECO:0007669"/>
    <property type="project" value="InterPro"/>
</dbReference>
<comment type="caution">
    <text evidence="4">The sequence shown here is derived from an EMBL/GenBank/DDBJ whole genome shotgun (WGS) entry which is preliminary data.</text>
</comment>
<dbReference type="Gene3D" id="3.50.50.60">
    <property type="entry name" value="FAD/NAD(P)-binding domain"/>
    <property type="match status" value="1"/>
</dbReference>
<sequence length="643" mass="70349">MKRFVLSLIAGLTLATSSPNDADYEYVVIGSGPGGGTLAANLARGGHSVLLLEAGADKGDTLLQRIPAMADVVSEDPGMAWSFYVKHFQNETQAQRDSKFTYRLANGTLWYGLDPPDDAEPLGILYPRGATLGGSAQANAMNFALPPDNDWDYIAELTGDQSWTAENMRQHFVALENCTYAEPGAPGHGFHGPISSNRNNISYITDRPGVVEVLTNAFQQTEGLEVDADQIEELMQRDMNREGSNRYSQGIYQLPLHIDAERERSGSRDYVVDTANAKFSNGSSRYPLTISTHSLATRVLFKQNRHSKPQAYGVEFLKGEAMYAADPRFNASEHGRLVNVTASKEVIVSGGAFNTPQILMLSGIGPREELERHNIPVIADLPAVGKYVQDNYEGGVTVEAAVPWENSPFANCTLALDNDDPCLHEWETSHTGAYGEGAAPIGLLYRSSVSENEDSDLFLFGAAGTVFRGYFPGYSTVSAPPTSWFWSVVKMQTGNQAGTITLRSSDPRDVPEINFNYFAEKGDRDLQALQEGIQHALRIFNATDEPYAPFTVVEPRLGVEMKQAIMDEAFSHHVSSSCRMGPAGDKTYCVDSEFRVNGVERLRVVDASVFPRTPGGFPVAPTFVISQKASELILQKSRGRCRL</sequence>
<dbReference type="InterPro" id="IPR036188">
    <property type="entry name" value="FAD/NAD-bd_sf"/>
</dbReference>
<dbReference type="SUPFAM" id="SSF54373">
    <property type="entry name" value="FAD-linked reductases, C-terminal domain"/>
    <property type="match status" value="1"/>
</dbReference>
<dbReference type="GO" id="GO:0050660">
    <property type="term" value="F:flavin adenine dinucleotide binding"/>
    <property type="evidence" value="ECO:0007669"/>
    <property type="project" value="InterPro"/>
</dbReference>
<dbReference type="PANTHER" id="PTHR11552:SF213">
    <property type="entry name" value="DEHYDROGENASE, PUTATIVE-RELATED"/>
    <property type="match status" value="1"/>
</dbReference>
<keyword evidence="2" id="KW-0732">Signal</keyword>
<dbReference type="InterPro" id="IPR000172">
    <property type="entry name" value="GMC_OxRdtase_N"/>
</dbReference>
<feature type="chain" id="PRO_5040361892" description="Glucose-methanol-choline oxidoreductase N-terminal domain-containing protein" evidence="2">
    <location>
        <begin position="16"/>
        <end position="643"/>
    </location>
</feature>
<dbReference type="SUPFAM" id="SSF51905">
    <property type="entry name" value="FAD/NAD(P)-binding domain"/>
    <property type="match status" value="1"/>
</dbReference>
<evidence type="ECO:0000259" key="3">
    <source>
        <dbReference type="PROSITE" id="PS00624"/>
    </source>
</evidence>
<gene>
    <name evidence="4" type="ORF">B0T10DRAFT_558653</name>
</gene>
<feature type="signal peptide" evidence="2">
    <location>
        <begin position="1"/>
        <end position="15"/>
    </location>
</feature>
<dbReference type="OrthoDB" id="269227at2759"/>
<evidence type="ECO:0000256" key="1">
    <source>
        <dbReference type="ARBA" id="ARBA00010790"/>
    </source>
</evidence>
<dbReference type="Proteomes" id="UP000777438">
    <property type="component" value="Unassembled WGS sequence"/>
</dbReference>
<protein>
    <recommendedName>
        <fullName evidence="3">Glucose-methanol-choline oxidoreductase N-terminal domain-containing protein</fullName>
    </recommendedName>
</protein>
<feature type="domain" description="Glucose-methanol-choline oxidoreductase N-terminal" evidence="3">
    <location>
        <begin position="351"/>
        <end position="365"/>
    </location>
</feature>
<evidence type="ECO:0000313" key="5">
    <source>
        <dbReference type="Proteomes" id="UP000777438"/>
    </source>
</evidence>
<dbReference type="PANTHER" id="PTHR11552">
    <property type="entry name" value="GLUCOSE-METHANOL-CHOLINE GMC OXIDOREDUCTASE"/>
    <property type="match status" value="1"/>
</dbReference>
<organism evidence="4 5">
    <name type="scientific">Thelonectria olida</name>
    <dbReference type="NCBI Taxonomy" id="1576542"/>
    <lineage>
        <taxon>Eukaryota</taxon>
        <taxon>Fungi</taxon>
        <taxon>Dikarya</taxon>
        <taxon>Ascomycota</taxon>
        <taxon>Pezizomycotina</taxon>
        <taxon>Sordariomycetes</taxon>
        <taxon>Hypocreomycetidae</taxon>
        <taxon>Hypocreales</taxon>
        <taxon>Nectriaceae</taxon>
        <taxon>Thelonectria</taxon>
    </lineage>
</organism>
<evidence type="ECO:0000313" key="4">
    <source>
        <dbReference type="EMBL" id="KAH6894526.1"/>
    </source>
</evidence>
<dbReference type="InterPro" id="IPR012132">
    <property type="entry name" value="GMC_OxRdtase"/>
</dbReference>
<dbReference type="PROSITE" id="PS00624">
    <property type="entry name" value="GMC_OXRED_2"/>
    <property type="match status" value="1"/>
</dbReference>
<dbReference type="PIRSF" id="PIRSF000137">
    <property type="entry name" value="Alcohol_oxidase"/>
    <property type="match status" value="1"/>
</dbReference>
<name>A0A9P9AQ81_9HYPO</name>
<reference evidence="4 5" key="1">
    <citation type="journal article" date="2021" name="Nat. Commun.">
        <title>Genetic determinants of endophytism in the Arabidopsis root mycobiome.</title>
        <authorList>
            <person name="Mesny F."/>
            <person name="Miyauchi S."/>
            <person name="Thiergart T."/>
            <person name="Pickel B."/>
            <person name="Atanasova L."/>
            <person name="Karlsson M."/>
            <person name="Huettel B."/>
            <person name="Barry K.W."/>
            <person name="Haridas S."/>
            <person name="Chen C."/>
            <person name="Bauer D."/>
            <person name="Andreopoulos W."/>
            <person name="Pangilinan J."/>
            <person name="LaButti K."/>
            <person name="Riley R."/>
            <person name="Lipzen A."/>
            <person name="Clum A."/>
            <person name="Drula E."/>
            <person name="Henrissat B."/>
            <person name="Kohler A."/>
            <person name="Grigoriev I.V."/>
            <person name="Martin F.M."/>
            <person name="Hacquard S."/>
        </authorList>
    </citation>
    <scope>NUCLEOTIDE SEQUENCE [LARGE SCALE GENOMIC DNA]</scope>
    <source>
        <strain evidence="4 5">MPI-CAGE-CH-0241</strain>
    </source>
</reference>
<evidence type="ECO:0000256" key="2">
    <source>
        <dbReference type="SAM" id="SignalP"/>
    </source>
</evidence>
<dbReference type="Gene3D" id="3.30.560.10">
    <property type="entry name" value="Glucose Oxidase, domain 3"/>
    <property type="match status" value="1"/>
</dbReference>
<proteinExistence type="inferred from homology"/>
<accession>A0A9P9AQ81</accession>
<keyword evidence="5" id="KW-1185">Reference proteome</keyword>
<dbReference type="InterPro" id="IPR007867">
    <property type="entry name" value="GMC_OxRtase_C"/>
</dbReference>